<protein>
    <recommendedName>
        <fullName evidence="3">F-box domain-containing protein</fullName>
    </recommendedName>
</protein>
<sequence>MFYLNEDVLYLVLKELEDDRKTLYLCLTVNKTWCEIIIPILWKNPWKYLKGNQQKKKLLFINIIISHLSDASRNNLKSLKVDILTNSYTKPLFNYVSFCKYLNLRNLNEMFNIINHNNDVKKEIYNLFINENTRLTHLYIPNQFDYPIHLIPGANLCFSNLKFLSCNTSINDNVLSGLTEMCKSIKEIELVVKEDNNNYGIIKLIEATKKLFNVRLLVDSYYKYDELFCKVLENSLNKHSNFIRHFYITKQPVTKIISSLVNLNRLELKIYGGTNMTWNYLENLSLPFLQILKAQRIPVEVLTNIIKNTNNNLIKIKIEEVSHCEIHNKKIIQAIYRNCPNLKYLKLLFRNSNILELENLLINCQGLSRLYIIIDNSYYYGGDLFDWGYLFEVLTKSSPISLFKIKLQFDEAPTLESLKIFFDNWKDRHSLSLQTLQVNSDGVNLLNWDYRYLDLVDECKTNGIIKKYKHDVWTFQGF</sequence>
<dbReference type="HOGENOM" id="CLU_028913_1_0_1"/>
<evidence type="ECO:0000313" key="2">
    <source>
        <dbReference type="Proteomes" id="UP000022910"/>
    </source>
</evidence>
<name>A0A015N5T6_RHIIW</name>
<dbReference type="Proteomes" id="UP000022910">
    <property type="component" value="Unassembled WGS sequence"/>
</dbReference>
<reference evidence="1 2" key="1">
    <citation type="submission" date="2014-02" db="EMBL/GenBank/DDBJ databases">
        <title>Single nucleus genome sequencing reveals high similarity among nuclei of an endomycorrhizal fungus.</title>
        <authorList>
            <person name="Lin K."/>
            <person name="Geurts R."/>
            <person name="Zhang Z."/>
            <person name="Limpens E."/>
            <person name="Saunders D.G."/>
            <person name="Mu D."/>
            <person name="Pang E."/>
            <person name="Cao H."/>
            <person name="Cha H."/>
            <person name="Lin T."/>
            <person name="Zhou Q."/>
            <person name="Shang Y."/>
            <person name="Li Y."/>
            <person name="Ivanov S."/>
            <person name="Sharma T."/>
            <person name="Velzen R.V."/>
            <person name="Ruijter N.D."/>
            <person name="Aanen D.K."/>
            <person name="Win J."/>
            <person name="Kamoun S."/>
            <person name="Bisseling T."/>
            <person name="Huang S."/>
        </authorList>
    </citation>
    <scope>NUCLEOTIDE SEQUENCE [LARGE SCALE GENOMIC DNA]</scope>
    <source>
        <strain evidence="2">DAOM197198w</strain>
    </source>
</reference>
<dbReference type="OrthoDB" id="2351793at2759"/>
<evidence type="ECO:0008006" key="3">
    <source>
        <dbReference type="Google" id="ProtNLM"/>
    </source>
</evidence>
<keyword evidence="2" id="KW-1185">Reference proteome</keyword>
<dbReference type="AlphaFoldDB" id="A0A015N5T6"/>
<proteinExistence type="predicted"/>
<evidence type="ECO:0000313" key="1">
    <source>
        <dbReference type="EMBL" id="EXX74548.1"/>
    </source>
</evidence>
<dbReference type="Gene3D" id="3.80.10.10">
    <property type="entry name" value="Ribonuclease Inhibitor"/>
    <property type="match status" value="1"/>
</dbReference>
<dbReference type="InterPro" id="IPR032675">
    <property type="entry name" value="LRR_dom_sf"/>
</dbReference>
<comment type="caution">
    <text evidence="1">The sequence shown here is derived from an EMBL/GenBank/DDBJ whole genome shotgun (WGS) entry which is preliminary data.</text>
</comment>
<organism evidence="1 2">
    <name type="scientific">Rhizophagus irregularis (strain DAOM 197198w)</name>
    <name type="common">Glomus intraradices</name>
    <dbReference type="NCBI Taxonomy" id="1432141"/>
    <lineage>
        <taxon>Eukaryota</taxon>
        <taxon>Fungi</taxon>
        <taxon>Fungi incertae sedis</taxon>
        <taxon>Mucoromycota</taxon>
        <taxon>Glomeromycotina</taxon>
        <taxon>Glomeromycetes</taxon>
        <taxon>Glomerales</taxon>
        <taxon>Glomeraceae</taxon>
        <taxon>Rhizophagus</taxon>
    </lineage>
</organism>
<gene>
    <name evidence="1" type="ORF">RirG_050050</name>
</gene>
<dbReference type="EMBL" id="JEMT01012835">
    <property type="protein sequence ID" value="EXX74548.1"/>
    <property type="molecule type" value="Genomic_DNA"/>
</dbReference>
<accession>A0A015N5T6</accession>